<keyword evidence="1 2" id="KW-0456">Lyase</keyword>
<dbReference type="SUPFAM" id="SSF48557">
    <property type="entry name" value="L-aspartase-like"/>
    <property type="match status" value="1"/>
</dbReference>
<dbReference type="Gene3D" id="1.10.275.10">
    <property type="entry name" value="Fumarase/aspartase (N-terminal domain)"/>
    <property type="match status" value="1"/>
</dbReference>
<dbReference type="InterPro" id="IPR001106">
    <property type="entry name" value="Aromatic_Lyase"/>
</dbReference>
<gene>
    <name evidence="2" type="ORF">LXN57_01525</name>
</gene>
<organism evidence="2 3">
    <name type="scientific">Paractinoplanes hotanensis</name>
    <dbReference type="NCBI Taxonomy" id="2906497"/>
    <lineage>
        <taxon>Bacteria</taxon>
        <taxon>Bacillati</taxon>
        <taxon>Actinomycetota</taxon>
        <taxon>Actinomycetes</taxon>
        <taxon>Micromonosporales</taxon>
        <taxon>Micromonosporaceae</taxon>
        <taxon>Paractinoplanes</taxon>
    </lineage>
</organism>
<dbReference type="PANTHER" id="PTHR10362">
    <property type="entry name" value="HISTIDINE AMMONIA-LYASE"/>
    <property type="match status" value="1"/>
</dbReference>
<dbReference type="CDD" id="cd00332">
    <property type="entry name" value="PAL-HAL"/>
    <property type="match status" value="1"/>
</dbReference>
<dbReference type="Proteomes" id="UP001523216">
    <property type="component" value="Unassembled WGS sequence"/>
</dbReference>
<protein>
    <submittedName>
        <fullName evidence="2">Aromatic amino acid lyase</fullName>
    </submittedName>
</protein>
<comment type="caution">
    <text evidence="2">The sequence shown here is derived from an EMBL/GenBank/DDBJ whole genome shotgun (WGS) entry which is preliminary data.</text>
</comment>
<dbReference type="RefSeq" id="WP_251796149.1">
    <property type="nucleotide sequence ID" value="NZ_JAMQOL010000002.1"/>
</dbReference>
<evidence type="ECO:0000256" key="1">
    <source>
        <dbReference type="ARBA" id="ARBA00023239"/>
    </source>
</evidence>
<dbReference type="InterPro" id="IPR008948">
    <property type="entry name" value="L-Aspartase-like"/>
</dbReference>
<keyword evidence="3" id="KW-1185">Reference proteome</keyword>
<evidence type="ECO:0000313" key="3">
    <source>
        <dbReference type="Proteomes" id="UP001523216"/>
    </source>
</evidence>
<name>A0ABT0XR46_9ACTN</name>
<sequence>MQVERLDGRSLTVAALLAIASGRCGVEADPAALRRVEGRHARLQQARAHGAVYGANTGVGANRHERTADDEERGLRLLRSHCAAVGPLEDDITARAMMAVRLNQILAGGSGVSRQVAEALAAALHDGAAPVIHSWGAIGTGDLAALAELSLTLAGERPWRDGKGPVTTFGATDALPMISSSALTVATAALALDRVQSQLRASVVVAALSFLALRGNPEAYDVTVHRNRPHPGQVEVARLLSRLVAGGVAPVRIQDPFGLRVLPQVTAPAIHAARTLDDAITAEINAAVENPLVTPDGVRHHGQFHTATLASQLDAARGAFLPVLSLSTARLGLLMRPDLTGLRAFLAAGPPGSSGLMISEYVVQDLLTEIRVGMTPTAAGTLSISLGLEEHASFATQGARSLRTMTQLAPTLLAAELMAAVRALRMAPGRLTAGPLRDAFELASEAIDESEEDRPLGADLERAADLLPRLGAVLDYSSMGLSSSA</sequence>
<dbReference type="Gene3D" id="1.20.200.10">
    <property type="entry name" value="Fumarase/aspartase (Central domain)"/>
    <property type="match status" value="1"/>
</dbReference>
<reference evidence="2 3" key="1">
    <citation type="submission" date="2022-06" db="EMBL/GenBank/DDBJ databases">
        <title>Actinoplanes abujensis sp. nov., isolated from Nigerian arid soil.</title>
        <authorList>
            <person name="Ding P."/>
        </authorList>
    </citation>
    <scope>NUCLEOTIDE SEQUENCE [LARGE SCALE GENOMIC DNA]</scope>
    <source>
        <strain evidence="3">TRM88002</strain>
    </source>
</reference>
<dbReference type="GO" id="GO:0016829">
    <property type="term" value="F:lyase activity"/>
    <property type="evidence" value="ECO:0007669"/>
    <property type="project" value="UniProtKB-KW"/>
</dbReference>
<dbReference type="Pfam" id="PF00221">
    <property type="entry name" value="Lyase_aromatic"/>
    <property type="match status" value="1"/>
</dbReference>
<dbReference type="EMBL" id="JAMQOL010000002">
    <property type="protein sequence ID" value="MCM4076239.1"/>
    <property type="molecule type" value="Genomic_DNA"/>
</dbReference>
<proteinExistence type="predicted"/>
<evidence type="ECO:0000313" key="2">
    <source>
        <dbReference type="EMBL" id="MCM4076239.1"/>
    </source>
</evidence>
<dbReference type="InterPro" id="IPR024083">
    <property type="entry name" value="Fumarase/histidase_N"/>
</dbReference>
<accession>A0ABT0XR46</accession>